<dbReference type="Proteomes" id="UP000221980">
    <property type="component" value="Unassembled WGS sequence"/>
</dbReference>
<dbReference type="RefSeq" id="WP_099115056.1">
    <property type="nucleotide sequence ID" value="NZ_CAWNQI010000048.1"/>
</dbReference>
<dbReference type="AlphaFoldDB" id="A0A2D0JMJ8"/>
<accession>A0A2D0JMJ8</accession>
<reference evidence="1 2" key="1">
    <citation type="journal article" date="2017" name="Nat. Microbiol.">
        <title>Natural product diversity associated with the nematode symbionts Photorhabdus and Xenorhabdus.</title>
        <authorList>
            <person name="Tobias N.J."/>
            <person name="Wolff H."/>
            <person name="Djahanschiri B."/>
            <person name="Grundmann F."/>
            <person name="Kronenwerth M."/>
            <person name="Shi Y.M."/>
            <person name="Simonyi S."/>
            <person name="Grun P."/>
            <person name="Shapiro-Ilan D."/>
            <person name="Pidot S.J."/>
            <person name="Stinear T.P."/>
            <person name="Ebersberger I."/>
            <person name="Bode H.B."/>
        </authorList>
    </citation>
    <scope>NUCLEOTIDE SEQUENCE [LARGE SCALE GENOMIC DNA]</scope>
    <source>
        <strain evidence="1 2">DSM 17902</strain>
    </source>
</reference>
<sequence length="91" mass="10169">MDVDTGELTATSVVHQIEEKDSDEFVKVFAAGIAATYELTRTGQRVFQAILHEYEQAPMSRGFADSVFLAWFDDGLTGRDIGMSEKTFKED</sequence>
<name>A0A2D0JMJ8_9GAMM</name>
<keyword evidence="2" id="KW-1185">Reference proteome</keyword>
<proteinExistence type="predicted"/>
<dbReference type="OrthoDB" id="7924799at2"/>
<gene>
    <name evidence="1" type="ORF">Xmir_03066</name>
</gene>
<evidence type="ECO:0000313" key="1">
    <source>
        <dbReference type="EMBL" id="PHM47514.1"/>
    </source>
</evidence>
<evidence type="ECO:0000313" key="2">
    <source>
        <dbReference type="Proteomes" id="UP000221980"/>
    </source>
</evidence>
<dbReference type="EMBL" id="NITZ01000017">
    <property type="protein sequence ID" value="PHM47514.1"/>
    <property type="molecule type" value="Genomic_DNA"/>
</dbReference>
<organism evidence="1 2">
    <name type="scientific">Xenorhabdus miraniensis</name>
    <dbReference type="NCBI Taxonomy" id="351674"/>
    <lineage>
        <taxon>Bacteria</taxon>
        <taxon>Pseudomonadati</taxon>
        <taxon>Pseudomonadota</taxon>
        <taxon>Gammaproteobacteria</taxon>
        <taxon>Enterobacterales</taxon>
        <taxon>Morganellaceae</taxon>
        <taxon>Xenorhabdus</taxon>
    </lineage>
</organism>
<protein>
    <submittedName>
        <fullName evidence="1">Uncharacterized protein</fullName>
    </submittedName>
</protein>
<comment type="caution">
    <text evidence="1">The sequence shown here is derived from an EMBL/GenBank/DDBJ whole genome shotgun (WGS) entry which is preliminary data.</text>
</comment>